<feature type="compositionally biased region" description="Basic and acidic residues" evidence="1">
    <location>
        <begin position="10"/>
        <end position="28"/>
    </location>
</feature>
<dbReference type="AlphaFoldDB" id="A0A162Q4J1"/>
<gene>
    <name evidence="2" type="ORF">MUCCIDRAFT_167348</name>
</gene>
<dbReference type="OrthoDB" id="2247785at2759"/>
<protein>
    <submittedName>
        <fullName evidence="2">Uncharacterized protein</fullName>
    </submittedName>
</protein>
<accession>A0A162Q4J1</accession>
<evidence type="ECO:0000256" key="1">
    <source>
        <dbReference type="SAM" id="MobiDB-lite"/>
    </source>
</evidence>
<dbReference type="VEuPathDB" id="FungiDB:MUCCIDRAFT_167348"/>
<dbReference type="EMBL" id="AMYB01000009">
    <property type="protein sequence ID" value="OAC98909.1"/>
    <property type="molecule type" value="Genomic_DNA"/>
</dbReference>
<name>A0A162Q4J1_MUCCL</name>
<comment type="caution">
    <text evidence="2">The sequence shown here is derived from an EMBL/GenBank/DDBJ whole genome shotgun (WGS) entry which is preliminary data.</text>
</comment>
<dbReference type="Proteomes" id="UP000077051">
    <property type="component" value="Unassembled WGS sequence"/>
</dbReference>
<keyword evidence="3" id="KW-1185">Reference proteome</keyword>
<evidence type="ECO:0000313" key="2">
    <source>
        <dbReference type="EMBL" id="OAC98909.1"/>
    </source>
</evidence>
<evidence type="ECO:0000313" key="3">
    <source>
        <dbReference type="Proteomes" id="UP000077051"/>
    </source>
</evidence>
<feature type="region of interest" description="Disordered" evidence="1">
    <location>
        <begin position="1"/>
        <end position="30"/>
    </location>
</feature>
<sequence length="231" mass="25286">MAITRSQQRAIDRQQEERAKREQQESSKKHALVMAVKASLEAVPESLGWLERNMSNLNTNDDISVATATTTTMHKLYNLGRLANREHTNDLDQPLNMAPVKKSDTEGLFEFSAAQQAAYREQRRESMFAHVSDTDASANSATYMSNSSGGSGSAMGYVPKKRLSSLSLESELDLLENSETVSSSVVAIQIAERRESVSTQAHTGSTVNYDEFSVNTEHHVVAAAAFSSPSP</sequence>
<organism evidence="2 3">
    <name type="scientific">Mucor lusitanicus CBS 277.49</name>
    <dbReference type="NCBI Taxonomy" id="747725"/>
    <lineage>
        <taxon>Eukaryota</taxon>
        <taxon>Fungi</taxon>
        <taxon>Fungi incertae sedis</taxon>
        <taxon>Mucoromycota</taxon>
        <taxon>Mucoromycotina</taxon>
        <taxon>Mucoromycetes</taxon>
        <taxon>Mucorales</taxon>
        <taxon>Mucorineae</taxon>
        <taxon>Mucoraceae</taxon>
        <taxon>Mucor</taxon>
    </lineage>
</organism>
<reference evidence="2 3" key="1">
    <citation type="submission" date="2015-06" db="EMBL/GenBank/DDBJ databases">
        <title>Expansion of signal transduction pathways in fungi by whole-genome duplication.</title>
        <authorList>
            <consortium name="DOE Joint Genome Institute"/>
            <person name="Corrochano L.M."/>
            <person name="Kuo A."/>
            <person name="Marcet-Houben M."/>
            <person name="Polaino S."/>
            <person name="Salamov A."/>
            <person name="Villalobos J.M."/>
            <person name="Alvarez M.I."/>
            <person name="Avalos J."/>
            <person name="Benito E.P."/>
            <person name="Benoit I."/>
            <person name="Burger G."/>
            <person name="Camino L.P."/>
            <person name="Canovas D."/>
            <person name="Cerda-Olmedo E."/>
            <person name="Cheng J.-F."/>
            <person name="Dominguez A."/>
            <person name="Elias M."/>
            <person name="Eslava A.P."/>
            <person name="Glaser F."/>
            <person name="Grimwood J."/>
            <person name="Gutierrez G."/>
            <person name="Heitman J."/>
            <person name="Henrissat B."/>
            <person name="Iturriaga E.A."/>
            <person name="Lang B.F."/>
            <person name="Lavin J.L."/>
            <person name="Lee S."/>
            <person name="Li W."/>
            <person name="Lindquist E."/>
            <person name="Lopez-Garcia S."/>
            <person name="Luque E.M."/>
            <person name="Marcos A.T."/>
            <person name="Martin J."/>
            <person name="Mccluskey K."/>
            <person name="Medina H.R."/>
            <person name="Miralles-Duran A."/>
            <person name="Miyazaki A."/>
            <person name="Munoz-Torres E."/>
            <person name="Oguiza J.A."/>
            <person name="Ohm R."/>
            <person name="Olmedo M."/>
            <person name="Orejas M."/>
            <person name="Ortiz-Castellanos L."/>
            <person name="Pisabarro A.G."/>
            <person name="Rodriguez-Romero J."/>
            <person name="Ruiz-Herrera J."/>
            <person name="Ruiz-Vazquez R."/>
            <person name="Sanz C."/>
            <person name="Schackwitz W."/>
            <person name="Schmutz J."/>
            <person name="Shahriari M."/>
            <person name="Shelest E."/>
            <person name="Silva-Franco F."/>
            <person name="Soanes D."/>
            <person name="Syed K."/>
            <person name="Tagua V.G."/>
            <person name="Talbot N.J."/>
            <person name="Thon M."/>
            <person name="De Vries R.P."/>
            <person name="Wiebenga A."/>
            <person name="Yadav J.S."/>
            <person name="Braun E.L."/>
            <person name="Baker S."/>
            <person name="Garre V."/>
            <person name="Horwitz B."/>
            <person name="Torres-Martinez S."/>
            <person name="Idnurm A."/>
            <person name="Herrera-Estrella A."/>
            <person name="Gabaldon T."/>
            <person name="Grigoriev I.V."/>
        </authorList>
    </citation>
    <scope>NUCLEOTIDE SEQUENCE [LARGE SCALE GENOMIC DNA]</scope>
    <source>
        <strain evidence="2 3">CBS 277.49</strain>
    </source>
</reference>
<proteinExistence type="predicted"/>